<dbReference type="EMBL" id="KL363267">
    <property type="protein sequence ID" value="KFD49604.1"/>
    <property type="molecule type" value="Genomic_DNA"/>
</dbReference>
<feature type="non-terminal residue" evidence="1">
    <location>
        <position position="85"/>
    </location>
</feature>
<organism evidence="1 2">
    <name type="scientific">Trichuris suis</name>
    <name type="common">pig whipworm</name>
    <dbReference type="NCBI Taxonomy" id="68888"/>
    <lineage>
        <taxon>Eukaryota</taxon>
        <taxon>Metazoa</taxon>
        <taxon>Ecdysozoa</taxon>
        <taxon>Nematoda</taxon>
        <taxon>Enoplea</taxon>
        <taxon>Dorylaimia</taxon>
        <taxon>Trichinellida</taxon>
        <taxon>Trichuridae</taxon>
        <taxon>Trichuris</taxon>
    </lineage>
</organism>
<gene>
    <name evidence="1" type="ORF">M513_09547</name>
</gene>
<reference evidence="1 2" key="1">
    <citation type="journal article" date="2014" name="Nat. Genet.">
        <title>Genome and transcriptome of the porcine whipworm Trichuris suis.</title>
        <authorList>
            <person name="Jex A.R."/>
            <person name="Nejsum P."/>
            <person name="Schwarz E.M."/>
            <person name="Hu L."/>
            <person name="Young N.D."/>
            <person name="Hall R.S."/>
            <person name="Korhonen P.K."/>
            <person name="Liao S."/>
            <person name="Thamsborg S."/>
            <person name="Xia J."/>
            <person name="Xu P."/>
            <person name="Wang S."/>
            <person name="Scheerlinck J.P."/>
            <person name="Hofmann A."/>
            <person name="Sternberg P.W."/>
            <person name="Wang J."/>
            <person name="Gasser R.B."/>
        </authorList>
    </citation>
    <scope>NUCLEOTIDE SEQUENCE [LARGE SCALE GENOMIC DNA]</scope>
    <source>
        <strain evidence="1">DCEP-RM93M</strain>
    </source>
</reference>
<dbReference type="AlphaFoldDB" id="A0A085LXA8"/>
<name>A0A085LXA8_9BILA</name>
<keyword evidence="2" id="KW-1185">Reference proteome</keyword>
<evidence type="ECO:0000313" key="1">
    <source>
        <dbReference type="EMBL" id="KFD49604.1"/>
    </source>
</evidence>
<proteinExistence type="predicted"/>
<accession>A0A085LXA8</accession>
<sequence length="85" mass="9730">MMNSFKGAYFLAHTVEHSLLYYYNKYRHHFSSRLAMRSKRGSFSLCTFALSSLNNATVSIVFKVEFSYLPDHSGNPIVTDAIKVD</sequence>
<dbReference type="Proteomes" id="UP000030764">
    <property type="component" value="Unassembled WGS sequence"/>
</dbReference>
<evidence type="ECO:0000313" key="2">
    <source>
        <dbReference type="Proteomes" id="UP000030764"/>
    </source>
</evidence>
<protein>
    <submittedName>
        <fullName evidence="1">Uncharacterized protein</fullName>
    </submittedName>
</protein>